<evidence type="ECO:0000256" key="1">
    <source>
        <dbReference type="SAM" id="Phobius"/>
    </source>
</evidence>
<sequence length="112" mass="11948">MMDKNIVLAVIFGAAAVVGAMETVYQIYQLTVMDAAARGLKHPKLWGLLAANGNNSSGLLLYLIGRRNYPMNSIDSRQLVVMEKRKKAAGMGLVFVAVGAIGLLVCLGRVGL</sequence>
<gene>
    <name evidence="2" type="ORF">DXB16_12145</name>
</gene>
<protein>
    <submittedName>
        <fullName evidence="2">Uncharacterized protein</fullName>
    </submittedName>
</protein>
<feature type="transmembrane region" description="Helical" evidence="1">
    <location>
        <begin position="44"/>
        <end position="64"/>
    </location>
</feature>
<keyword evidence="1" id="KW-0472">Membrane</keyword>
<evidence type="ECO:0000313" key="2">
    <source>
        <dbReference type="EMBL" id="RGO30647.1"/>
    </source>
</evidence>
<accession>A0A3E5G8F3</accession>
<comment type="caution">
    <text evidence="2">The sequence shown here is derived from an EMBL/GenBank/DDBJ whole genome shotgun (WGS) entry which is preliminary data.</text>
</comment>
<dbReference type="EMBL" id="QSVN01000016">
    <property type="protein sequence ID" value="RGO30647.1"/>
    <property type="molecule type" value="Genomic_DNA"/>
</dbReference>
<organism evidence="2 3">
    <name type="scientific">Dorea longicatena</name>
    <dbReference type="NCBI Taxonomy" id="88431"/>
    <lineage>
        <taxon>Bacteria</taxon>
        <taxon>Bacillati</taxon>
        <taxon>Bacillota</taxon>
        <taxon>Clostridia</taxon>
        <taxon>Lachnospirales</taxon>
        <taxon>Lachnospiraceae</taxon>
        <taxon>Dorea</taxon>
    </lineage>
</organism>
<dbReference type="GeneID" id="96229784"/>
<dbReference type="Proteomes" id="UP000261285">
    <property type="component" value="Unassembled WGS sequence"/>
</dbReference>
<keyword evidence="1" id="KW-1133">Transmembrane helix</keyword>
<dbReference type="AlphaFoldDB" id="A0A3E5G8F3"/>
<reference evidence="2 3" key="1">
    <citation type="submission" date="2018-08" db="EMBL/GenBank/DDBJ databases">
        <title>A genome reference for cultivated species of the human gut microbiota.</title>
        <authorList>
            <person name="Zou Y."/>
            <person name="Xue W."/>
            <person name="Luo G."/>
        </authorList>
    </citation>
    <scope>NUCLEOTIDE SEQUENCE [LARGE SCALE GENOMIC DNA]</scope>
    <source>
        <strain evidence="2 3">OM02-16</strain>
    </source>
</reference>
<dbReference type="OrthoDB" id="2237189at2"/>
<name>A0A3E5G8F3_9FIRM</name>
<proteinExistence type="predicted"/>
<feature type="transmembrane region" description="Helical" evidence="1">
    <location>
        <begin position="88"/>
        <end position="110"/>
    </location>
</feature>
<dbReference type="RefSeq" id="WP_055284186.1">
    <property type="nucleotide sequence ID" value="NZ_CZAY01000020.1"/>
</dbReference>
<evidence type="ECO:0000313" key="3">
    <source>
        <dbReference type="Proteomes" id="UP000261285"/>
    </source>
</evidence>
<keyword evidence="1" id="KW-0812">Transmembrane</keyword>